<evidence type="ECO:0000256" key="7">
    <source>
        <dbReference type="SAM" id="MobiDB-lite"/>
    </source>
</evidence>
<organism evidence="9">
    <name type="scientific">Nymphaea colorata</name>
    <name type="common">pocket water lily</name>
    <dbReference type="NCBI Taxonomy" id="210225"/>
    <lineage>
        <taxon>Eukaryota</taxon>
        <taxon>Viridiplantae</taxon>
        <taxon>Streptophyta</taxon>
        <taxon>Embryophyta</taxon>
        <taxon>Tracheophyta</taxon>
        <taxon>Spermatophyta</taxon>
        <taxon>Magnoliopsida</taxon>
        <taxon>Nymphaeales</taxon>
        <taxon>Nymphaeaceae</taxon>
        <taxon>Nymphaea</taxon>
    </lineage>
</organism>
<dbReference type="GO" id="GO:0000978">
    <property type="term" value="F:RNA polymerase II cis-regulatory region sequence-specific DNA binding"/>
    <property type="evidence" value="ECO:0007669"/>
    <property type="project" value="TreeGrafter"/>
</dbReference>
<dbReference type="GO" id="GO:0000981">
    <property type="term" value="F:DNA-binding transcription factor activity, RNA polymerase II-specific"/>
    <property type="evidence" value="ECO:0007669"/>
    <property type="project" value="TreeGrafter"/>
</dbReference>
<keyword evidence="3" id="KW-0238">DNA-binding</keyword>
<evidence type="ECO:0000256" key="2">
    <source>
        <dbReference type="ARBA" id="ARBA00023015"/>
    </source>
</evidence>
<dbReference type="InterPro" id="IPR033896">
    <property type="entry name" value="MEF2-like_N"/>
</dbReference>
<dbReference type="PANTHER" id="PTHR11945">
    <property type="entry name" value="MADS BOX PROTEIN"/>
    <property type="match status" value="1"/>
</dbReference>
<name>A0A5K1D5L2_9MAGN</name>
<dbReference type="AlphaFoldDB" id="A0A5K1D5L2"/>
<dbReference type="SUPFAM" id="SSF55455">
    <property type="entry name" value="SRF-like"/>
    <property type="match status" value="1"/>
</dbReference>
<evidence type="ECO:0000256" key="3">
    <source>
        <dbReference type="ARBA" id="ARBA00023125"/>
    </source>
</evidence>
<keyword evidence="5" id="KW-0539">Nucleus</keyword>
<dbReference type="PRINTS" id="PR00404">
    <property type="entry name" value="MADSDOMAIN"/>
</dbReference>
<dbReference type="GO" id="GO:0045944">
    <property type="term" value="P:positive regulation of transcription by RNA polymerase II"/>
    <property type="evidence" value="ECO:0007669"/>
    <property type="project" value="InterPro"/>
</dbReference>
<dbReference type="SMART" id="SM00432">
    <property type="entry name" value="MADS"/>
    <property type="match status" value="1"/>
</dbReference>
<dbReference type="PANTHER" id="PTHR11945:SF629">
    <property type="entry name" value="OS02G0164450 PROTEIN"/>
    <property type="match status" value="1"/>
</dbReference>
<keyword evidence="6" id="KW-0175">Coiled coil</keyword>
<evidence type="ECO:0000256" key="4">
    <source>
        <dbReference type="ARBA" id="ARBA00023163"/>
    </source>
</evidence>
<evidence type="ECO:0000313" key="9">
    <source>
        <dbReference type="EMBL" id="VVW34374.1"/>
    </source>
</evidence>
<dbReference type="FunFam" id="3.40.1810.10:FF:000006">
    <property type="entry name" value="Agamous-like MADS-box protein AGL62"/>
    <property type="match status" value="1"/>
</dbReference>
<evidence type="ECO:0000256" key="6">
    <source>
        <dbReference type="SAM" id="Coils"/>
    </source>
</evidence>
<comment type="subcellular location">
    <subcellularLocation>
        <location evidence="1">Nucleus</location>
    </subcellularLocation>
</comment>
<accession>A0A5K1D5L2</accession>
<dbReference type="Gene3D" id="3.40.1810.10">
    <property type="entry name" value="Transcription factor, MADS-box"/>
    <property type="match status" value="1"/>
</dbReference>
<evidence type="ECO:0000259" key="8">
    <source>
        <dbReference type="PROSITE" id="PS50066"/>
    </source>
</evidence>
<keyword evidence="2" id="KW-0805">Transcription regulation</keyword>
<feature type="region of interest" description="Disordered" evidence="7">
    <location>
        <begin position="1"/>
        <end position="20"/>
    </location>
</feature>
<feature type="coiled-coil region" evidence="6">
    <location>
        <begin position="98"/>
        <end position="128"/>
    </location>
</feature>
<dbReference type="OrthoDB" id="1896642at2759"/>
<reference evidence="9" key="1">
    <citation type="submission" date="2019-09" db="EMBL/GenBank/DDBJ databases">
        <authorList>
            <person name="Zhang L."/>
        </authorList>
    </citation>
    <scope>NUCLEOTIDE SEQUENCE</scope>
</reference>
<dbReference type="Pfam" id="PF00319">
    <property type="entry name" value="SRF-TF"/>
    <property type="match status" value="1"/>
</dbReference>
<dbReference type="InterPro" id="IPR036879">
    <property type="entry name" value="TF_MADSbox_sf"/>
</dbReference>
<protein>
    <recommendedName>
        <fullName evidence="8">MADS-box domain-containing protein</fullName>
    </recommendedName>
</protein>
<dbReference type="InterPro" id="IPR002100">
    <property type="entry name" value="TF_MADSbox"/>
</dbReference>
<evidence type="ECO:0000256" key="1">
    <source>
        <dbReference type="ARBA" id="ARBA00004123"/>
    </source>
</evidence>
<keyword evidence="4" id="KW-0804">Transcription</keyword>
<dbReference type="PROSITE" id="PS50066">
    <property type="entry name" value="MADS_BOX_2"/>
    <property type="match status" value="1"/>
</dbReference>
<dbReference type="OMA" id="MAILEME"/>
<dbReference type="EMBL" id="LR721783">
    <property type="protein sequence ID" value="VVW34374.1"/>
    <property type="molecule type" value="Genomic_DNA"/>
</dbReference>
<dbReference type="Gramene" id="NC5G0048130.1">
    <property type="protein sequence ID" value="NC5G0048130.1:cds"/>
    <property type="gene ID" value="NC5G0048130"/>
</dbReference>
<sequence>MAGKKDGKSGKSKMGRQKIEIKKITNEEARQVCFSKRRHGLIKKAGELCILCGAEVAIIVFSPAGKAFSYGDPSVDSVINRFRDPSSFVSGPPDAHRVANVQELNSQHEKLVQQIEVEKKRRLELQKQQRSEARGHTGRLWDADVDSLSPEQLEEFKGALEEMRSALAKRTDELMMGMAMMHLPSTVHHHQFIPPSLASPASYASNSSIAPLPSNCFLNGYNTNSMIMPFANNSNAFMGPSSLHETMPNSGDYFVNNQFAGRPFYRL</sequence>
<proteinExistence type="predicted"/>
<dbReference type="GO" id="GO:0005634">
    <property type="term" value="C:nucleus"/>
    <property type="evidence" value="ECO:0007669"/>
    <property type="project" value="UniProtKB-SubCell"/>
</dbReference>
<dbReference type="GO" id="GO:0046983">
    <property type="term" value="F:protein dimerization activity"/>
    <property type="evidence" value="ECO:0007669"/>
    <property type="project" value="InterPro"/>
</dbReference>
<evidence type="ECO:0000256" key="5">
    <source>
        <dbReference type="ARBA" id="ARBA00023242"/>
    </source>
</evidence>
<gene>
    <name evidence="9" type="ORF">NYM_LOCUS18850</name>
</gene>
<dbReference type="CDD" id="cd00265">
    <property type="entry name" value="MADS_MEF2_like"/>
    <property type="match status" value="1"/>
</dbReference>
<feature type="domain" description="MADS-box" evidence="8">
    <location>
        <begin position="14"/>
        <end position="74"/>
    </location>
</feature>